<dbReference type="KEGG" id="cta:CTA_0811"/>
<name>A0A0H2X1T8_CHLTA</name>
<evidence type="ECO:0000313" key="2">
    <source>
        <dbReference type="EMBL" id="AAX51024.1"/>
    </source>
</evidence>
<dbReference type="RefSeq" id="WP_009873346.1">
    <property type="nucleotide sequence ID" value="NC_007429.1"/>
</dbReference>
<dbReference type="Proteomes" id="UP000002532">
    <property type="component" value="Chromosome"/>
</dbReference>
<dbReference type="InterPro" id="IPR036188">
    <property type="entry name" value="FAD/NAD-bd_sf"/>
</dbReference>
<evidence type="ECO:0000259" key="1">
    <source>
        <dbReference type="Pfam" id="PF01593"/>
    </source>
</evidence>
<dbReference type="EMBL" id="CP000051">
    <property type="protein sequence ID" value="AAX51024.1"/>
    <property type="molecule type" value="Genomic_DNA"/>
</dbReference>
<gene>
    <name evidence="2" type="primary">hemG</name>
    <name evidence="2" type="ordered locus">CTA_0811</name>
</gene>
<dbReference type="PANTHER" id="PTHR42923:SF3">
    <property type="entry name" value="PROTOPORPHYRINOGEN OXIDASE"/>
    <property type="match status" value="1"/>
</dbReference>
<dbReference type="NCBIfam" id="NF008843">
    <property type="entry name" value="PRK11883.1-3"/>
    <property type="match status" value="1"/>
</dbReference>
<reference evidence="2 3" key="1">
    <citation type="journal article" date="2005" name="Infect. Immun.">
        <title>Comparative genomic analysis of Chlamydia trachomatis oculotropic and genitotropic strains.</title>
        <authorList>
            <person name="Carlson J.H."/>
            <person name="Porcella S.F."/>
            <person name="McClarty G."/>
            <person name="Caldwell H.D."/>
        </authorList>
    </citation>
    <scope>NUCLEOTIDE SEQUENCE [LARGE SCALE GENOMIC DNA]</scope>
    <source>
        <strain evidence="3">ATCC VR-571B / DSM 19440 / HAR-13</strain>
    </source>
</reference>
<organism evidence="2 3">
    <name type="scientific">Chlamydia trachomatis serovar A (strain ATCC VR-571B / DSM 19440 / HAR-13)</name>
    <dbReference type="NCBI Taxonomy" id="315277"/>
    <lineage>
        <taxon>Bacteria</taxon>
        <taxon>Pseudomonadati</taxon>
        <taxon>Chlamydiota</taxon>
        <taxon>Chlamydiia</taxon>
        <taxon>Chlamydiales</taxon>
        <taxon>Chlamydiaceae</taxon>
        <taxon>Chlamydia/Chlamydophila group</taxon>
        <taxon>Chlamydia</taxon>
    </lineage>
</organism>
<feature type="domain" description="Amine oxidase" evidence="1">
    <location>
        <begin position="11"/>
        <end position="263"/>
    </location>
</feature>
<keyword evidence="3" id="KW-1185">Reference proteome</keyword>
<dbReference type="SMR" id="A0A0H2X1T8"/>
<dbReference type="EC" id="1.3.3.4" evidence="2"/>
<dbReference type="SUPFAM" id="SSF51905">
    <property type="entry name" value="FAD/NAD(P)-binding domain"/>
    <property type="match status" value="1"/>
</dbReference>
<keyword evidence="2" id="KW-0560">Oxidoreductase</keyword>
<evidence type="ECO:0000313" key="3">
    <source>
        <dbReference type="Proteomes" id="UP000002532"/>
    </source>
</evidence>
<dbReference type="GO" id="GO:0004729">
    <property type="term" value="F:oxygen-dependent protoporphyrinogen oxidase activity"/>
    <property type="evidence" value="ECO:0007669"/>
    <property type="project" value="UniProtKB-EC"/>
</dbReference>
<dbReference type="InterPro" id="IPR050464">
    <property type="entry name" value="Zeta_carotene_desat/Oxidored"/>
</dbReference>
<dbReference type="InterPro" id="IPR002937">
    <property type="entry name" value="Amino_oxidase"/>
</dbReference>
<dbReference type="Pfam" id="PF01593">
    <property type="entry name" value="Amino_oxidase"/>
    <property type="match status" value="1"/>
</dbReference>
<protein>
    <submittedName>
        <fullName evidence="2">Protoporphyrinogen oxidase</fullName>
        <ecNumber evidence="2">1.3.3.4</ecNumber>
    </submittedName>
</protein>
<dbReference type="PANTHER" id="PTHR42923">
    <property type="entry name" value="PROTOPORPHYRINOGEN OXIDASE"/>
    <property type="match status" value="1"/>
</dbReference>
<sequence length="424" mass="47236">MKHALIVGSGIAGLSAAWWLHKRFPHVQLSILEKESRSGGLIVTEKQQGFSLNMGPKGFVLAHDGQHTLHLIQSLGLADELLYSSPEAKNRFIHYNNKTRKVSPWTIFKQNLPLSFAKDFFARPYKQDSSVEAFFKRHSSSKLRRNLLNPISIAIRAGHSHILSAQMAYPELTRREAQTGSLLRSYLKDFPKEKRTGPYLATLRSGMGMLTQALHDKLPATWYFSAPVSKIRQLANGKISLSSPQGEITGDMLIYAGSVHDLPSCLEEIPETKLIKQTTSSWDLSCVSLGWHASLPIPHGYGMLFADTPPLLGIVFNTEVFPQPERPNTIVSLLLEGRWHQEEAYAFSLAAISEYLQIYTPPQAFSLFSPREGLPQHHVGFIQSRQRLLSKLPHNIKIVGQNFAGPGLNRATASAYKAIASLLP</sequence>
<accession>A0A0H2X1T8</accession>
<dbReference type="SUPFAM" id="SSF54373">
    <property type="entry name" value="FAD-linked reductases, C-terminal domain"/>
    <property type="match status" value="1"/>
</dbReference>
<dbReference type="FunFam" id="3.50.50.60:FF:000493">
    <property type="entry name" value="Protoporphyrinogen oxidase"/>
    <property type="match status" value="1"/>
</dbReference>
<proteinExistence type="predicted"/>
<dbReference type="AlphaFoldDB" id="A0A0H2X1T8"/>
<dbReference type="Gene3D" id="3.50.50.60">
    <property type="entry name" value="FAD/NAD(P)-binding domain"/>
    <property type="match status" value="1"/>
</dbReference>
<dbReference type="HOGENOM" id="CLU_631205_0_0_0"/>